<gene>
    <name evidence="1" type="ORF">B9T62_26465</name>
</gene>
<proteinExistence type="predicted"/>
<dbReference type="AlphaFoldDB" id="A0A2Z2KBC8"/>
<dbReference type="Proteomes" id="UP000249890">
    <property type="component" value="Chromosome"/>
</dbReference>
<evidence type="ECO:0000313" key="1">
    <source>
        <dbReference type="EMBL" id="ASA24016.1"/>
    </source>
</evidence>
<sequence>MPNRYVFNDPDQRINNTGSRTVYMSGISGSIGGTSLLSAISGGLTIIKEGTIRSPATLVPVNNNLGSSAASTAAIQSSSAAISGGTPLFAYQPGMVGGVK</sequence>
<reference evidence="1 2" key="1">
    <citation type="submission" date="2017-06" db="EMBL/GenBank/DDBJ databases">
        <title>Complete genome sequence of Paenibacillus donghaensis KCTC 13049T isolated from East Sea sediment, South Korea.</title>
        <authorList>
            <person name="Jung B.K."/>
            <person name="Hong S.-J."/>
            <person name="Shin J.-H."/>
        </authorList>
    </citation>
    <scope>NUCLEOTIDE SEQUENCE [LARGE SCALE GENOMIC DNA]</scope>
    <source>
        <strain evidence="1 2">KCTC 13049</strain>
    </source>
</reference>
<dbReference type="EMBL" id="CP021780">
    <property type="protein sequence ID" value="ASA24016.1"/>
    <property type="molecule type" value="Genomic_DNA"/>
</dbReference>
<dbReference type="RefSeq" id="WP_087918000.1">
    <property type="nucleotide sequence ID" value="NZ_CP021780.1"/>
</dbReference>
<dbReference type="KEGG" id="pdh:B9T62_26465"/>
<evidence type="ECO:0000313" key="2">
    <source>
        <dbReference type="Proteomes" id="UP000249890"/>
    </source>
</evidence>
<keyword evidence="2" id="KW-1185">Reference proteome</keyword>
<name>A0A2Z2KBC8_9BACL</name>
<protein>
    <submittedName>
        <fullName evidence="1">Uncharacterized protein</fullName>
    </submittedName>
</protein>
<organism evidence="1 2">
    <name type="scientific">Paenibacillus donghaensis</name>
    <dbReference type="NCBI Taxonomy" id="414771"/>
    <lineage>
        <taxon>Bacteria</taxon>
        <taxon>Bacillati</taxon>
        <taxon>Bacillota</taxon>
        <taxon>Bacilli</taxon>
        <taxon>Bacillales</taxon>
        <taxon>Paenibacillaceae</taxon>
        <taxon>Paenibacillus</taxon>
    </lineage>
</organism>
<accession>A0A2Z2KBC8</accession>